<evidence type="ECO:0000256" key="6">
    <source>
        <dbReference type="SAM" id="Phobius"/>
    </source>
</evidence>
<evidence type="ECO:0000313" key="10">
    <source>
        <dbReference type="Proteomes" id="UP000315112"/>
    </source>
</evidence>
<dbReference type="PANTHER" id="PTHR38459">
    <property type="entry name" value="PROPHAGE BACTOPRENOL-LINKED GLUCOSE TRANSLOCASE HOMOLOG"/>
    <property type="match status" value="1"/>
</dbReference>
<dbReference type="PANTHER" id="PTHR38459:SF1">
    <property type="entry name" value="PROPHAGE BACTOPRENOL-LINKED GLUCOSE TRANSLOCASE HOMOLOG"/>
    <property type="match status" value="1"/>
</dbReference>
<keyword evidence="11" id="KW-1185">Reference proteome</keyword>
<dbReference type="OrthoDB" id="5296904at2"/>
<proteinExistence type="inferred from homology"/>
<evidence type="ECO:0000256" key="4">
    <source>
        <dbReference type="ARBA" id="ARBA00022989"/>
    </source>
</evidence>
<gene>
    <name evidence="8" type="ORF">GO485_17460</name>
    <name evidence="9" type="ORF">IP92_03561</name>
</gene>
<accession>A0A562PNX0</accession>
<dbReference type="EMBL" id="VLKW01000006">
    <property type="protein sequence ID" value="TWI46127.1"/>
    <property type="molecule type" value="Genomic_DNA"/>
</dbReference>
<name>A0A562PNX0_9BURK</name>
<reference evidence="8 11" key="3">
    <citation type="submission" date="2019-12" db="EMBL/GenBank/DDBJ databases">
        <title>Draft Genome Sequences of Six Type Strains of the Genus Massilia.</title>
        <authorList>
            <person name="Miess H."/>
            <person name="Frediansyah A."/>
            <person name="Goeker M."/>
            <person name="Gross H."/>
        </authorList>
    </citation>
    <scope>NUCLEOTIDE SEQUENCE [LARGE SCALE GENOMIC DNA]</scope>
    <source>
        <strain evidence="8 11">DSM 26639</strain>
    </source>
</reference>
<feature type="transmembrane region" description="Helical" evidence="6">
    <location>
        <begin position="20"/>
        <end position="41"/>
    </location>
</feature>
<dbReference type="AlphaFoldDB" id="A0A562PNX0"/>
<dbReference type="InterPro" id="IPR007267">
    <property type="entry name" value="GtrA_DPMS_TM"/>
</dbReference>
<keyword evidence="3 6" id="KW-0812">Transmembrane</keyword>
<dbReference type="GO" id="GO:0000271">
    <property type="term" value="P:polysaccharide biosynthetic process"/>
    <property type="evidence" value="ECO:0007669"/>
    <property type="project" value="InterPro"/>
</dbReference>
<evidence type="ECO:0000259" key="7">
    <source>
        <dbReference type="Pfam" id="PF04138"/>
    </source>
</evidence>
<feature type="domain" description="GtrA/DPMS transmembrane" evidence="7">
    <location>
        <begin position="21"/>
        <end position="133"/>
    </location>
</feature>
<evidence type="ECO:0000313" key="9">
    <source>
        <dbReference type="EMBL" id="TWI46127.1"/>
    </source>
</evidence>
<keyword evidence="5 6" id="KW-0472">Membrane</keyword>
<dbReference type="Proteomes" id="UP000315112">
    <property type="component" value="Unassembled WGS sequence"/>
</dbReference>
<dbReference type="EMBL" id="CP046904">
    <property type="protein sequence ID" value="QGZ40674.1"/>
    <property type="molecule type" value="Genomic_DNA"/>
</dbReference>
<feature type="transmembrane region" description="Helical" evidence="6">
    <location>
        <begin position="86"/>
        <end position="107"/>
    </location>
</feature>
<evidence type="ECO:0000313" key="11">
    <source>
        <dbReference type="Proteomes" id="UP000437862"/>
    </source>
</evidence>
<reference evidence="9 10" key="1">
    <citation type="journal article" date="2015" name="Stand. Genomic Sci.">
        <title>Genomic Encyclopedia of Bacterial and Archaeal Type Strains, Phase III: the genomes of soil and plant-associated and newly described type strains.</title>
        <authorList>
            <person name="Whitman W.B."/>
            <person name="Woyke T."/>
            <person name="Klenk H.P."/>
            <person name="Zhou Y."/>
            <person name="Lilburn T.G."/>
            <person name="Beck B.J."/>
            <person name="De Vos P."/>
            <person name="Vandamme P."/>
            <person name="Eisen J.A."/>
            <person name="Garrity G."/>
            <person name="Hugenholtz P."/>
            <person name="Kyrpides N.C."/>
        </authorList>
    </citation>
    <scope>NUCLEOTIDE SEQUENCE [LARGE SCALE GENOMIC DNA]</scope>
    <source>
        <strain evidence="9 10">CGMCC 1.10685</strain>
    </source>
</reference>
<dbReference type="GO" id="GO:0005886">
    <property type="term" value="C:plasma membrane"/>
    <property type="evidence" value="ECO:0007669"/>
    <property type="project" value="TreeGrafter"/>
</dbReference>
<keyword evidence="4 6" id="KW-1133">Transmembrane helix</keyword>
<organism evidence="9 10">
    <name type="scientific">Pseudoduganella flava</name>
    <dbReference type="NCBI Taxonomy" id="871742"/>
    <lineage>
        <taxon>Bacteria</taxon>
        <taxon>Pseudomonadati</taxon>
        <taxon>Pseudomonadota</taxon>
        <taxon>Betaproteobacteria</taxon>
        <taxon>Burkholderiales</taxon>
        <taxon>Oxalobacteraceae</taxon>
        <taxon>Telluria group</taxon>
        <taxon>Pseudoduganella</taxon>
    </lineage>
</organism>
<evidence type="ECO:0000313" key="8">
    <source>
        <dbReference type="EMBL" id="QGZ40674.1"/>
    </source>
</evidence>
<dbReference type="Proteomes" id="UP000437862">
    <property type="component" value="Chromosome"/>
</dbReference>
<dbReference type="RefSeq" id="WP_145877410.1">
    <property type="nucleotide sequence ID" value="NZ_CP046904.1"/>
</dbReference>
<evidence type="ECO:0000256" key="3">
    <source>
        <dbReference type="ARBA" id="ARBA00022692"/>
    </source>
</evidence>
<dbReference type="InterPro" id="IPR051401">
    <property type="entry name" value="GtrA_CellWall_Glycosyl"/>
</dbReference>
<protein>
    <submittedName>
        <fullName evidence="8">GtrA family protein</fullName>
    </submittedName>
    <submittedName>
        <fullName evidence="9">Putative flippase GtrA</fullName>
    </submittedName>
</protein>
<comment type="similarity">
    <text evidence="2">Belongs to the GtrA family.</text>
</comment>
<comment type="subcellular location">
    <subcellularLocation>
        <location evidence="1">Membrane</location>
        <topology evidence="1">Multi-pass membrane protein</topology>
    </subcellularLocation>
</comment>
<evidence type="ECO:0000256" key="2">
    <source>
        <dbReference type="ARBA" id="ARBA00009399"/>
    </source>
</evidence>
<reference evidence="9" key="2">
    <citation type="submission" date="2019-07" db="EMBL/GenBank/DDBJ databases">
        <authorList>
            <person name="Whitman W."/>
            <person name="Huntemann M."/>
            <person name="Clum A."/>
            <person name="Pillay M."/>
            <person name="Palaniappan K."/>
            <person name="Varghese N."/>
            <person name="Mikhailova N."/>
            <person name="Stamatis D."/>
            <person name="Reddy T."/>
            <person name="Daum C."/>
            <person name="Shapiro N."/>
            <person name="Ivanova N."/>
            <person name="Kyrpides N."/>
            <person name="Woyke T."/>
        </authorList>
    </citation>
    <scope>NUCLEOTIDE SEQUENCE</scope>
    <source>
        <strain evidence="9">CGMCC 1.10685</strain>
    </source>
</reference>
<evidence type="ECO:0000256" key="1">
    <source>
        <dbReference type="ARBA" id="ARBA00004141"/>
    </source>
</evidence>
<feature type="transmembrane region" description="Helical" evidence="6">
    <location>
        <begin position="113"/>
        <end position="133"/>
    </location>
</feature>
<feature type="transmembrane region" description="Helical" evidence="6">
    <location>
        <begin position="47"/>
        <end position="65"/>
    </location>
</feature>
<dbReference type="Pfam" id="PF04138">
    <property type="entry name" value="GtrA_DPMS_TM"/>
    <property type="match status" value="1"/>
</dbReference>
<evidence type="ECO:0000256" key="5">
    <source>
        <dbReference type="ARBA" id="ARBA00023136"/>
    </source>
</evidence>
<sequence length="138" mass="14547">MADPSTLAGARSNFSARSFLTFLCVGGISTLVHYGLMALLVHAGLPAVPASCAGFALSAVLNYLLNDWLTFRSNEDNGVTAPRFAIVALSGLLLNHLLLTLLTNAGLSIVPAQLLTTAGVILWNYCIHGAWTFGSRQS</sequence>